<reference evidence="2" key="1">
    <citation type="journal article" date="2018" name="Nat. Genet.">
        <title>Extensive intraspecific gene order and gene structural variations between Mo17 and other maize genomes.</title>
        <authorList>
            <person name="Sun S."/>
            <person name="Zhou Y."/>
            <person name="Chen J."/>
            <person name="Shi J."/>
            <person name="Zhao H."/>
            <person name="Zhao H."/>
            <person name="Song W."/>
            <person name="Zhang M."/>
            <person name="Cui Y."/>
            <person name="Dong X."/>
            <person name="Liu H."/>
            <person name="Ma X."/>
            <person name="Jiao Y."/>
            <person name="Wang B."/>
            <person name="Wei X."/>
            <person name="Stein J.C."/>
            <person name="Glaubitz J.C."/>
            <person name="Lu F."/>
            <person name="Yu G."/>
            <person name="Liang C."/>
            <person name="Fengler K."/>
            <person name="Li B."/>
            <person name="Rafalski A."/>
            <person name="Schnable P.S."/>
            <person name="Ware D.H."/>
            <person name="Buckler E.S."/>
            <person name="Lai J."/>
        </authorList>
    </citation>
    <scope>NUCLEOTIDE SEQUENCE [LARGE SCALE GENOMIC DNA]</scope>
    <source>
        <tissue evidence="2">Seedling</tissue>
    </source>
</reference>
<protein>
    <submittedName>
        <fullName evidence="2">Uncharacterized protein</fullName>
    </submittedName>
</protein>
<sequence length="23" mass="2593">MYLPKLGNTPKGRLDLGSLFRDT</sequence>
<comment type="caution">
    <text evidence="2">The sequence shown here is derived from an EMBL/GenBank/DDBJ whole genome shotgun (WGS) entry which is preliminary data.</text>
</comment>
<feature type="region of interest" description="Disordered" evidence="1">
    <location>
        <begin position="1"/>
        <end position="23"/>
    </location>
</feature>
<dbReference type="Proteomes" id="UP000251960">
    <property type="component" value="Chromosome 10"/>
</dbReference>
<dbReference type="AlphaFoldDB" id="A0A3L6GE90"/>
<evidence type="ECO:0000313" key="2">
    <source>
        <dbReference type="EMBL" id="PWZ45455.1"/>
    </source>
</evidence>
<proteinExistence type="predicted"/>
<dbReference type="EMBL" id="NCVQ01000002">
    <property type="protein sequence ID" value="PWZ45455.1"/>
    <property type="molecule type" value="Genomic_DNA"/>
</dbReference>
<organism evidence="2">
    <name type="scientific">Zea mays</name>
    <name type="common">Maize</name>
    <dbReference type="NCBI Taxonomy" id="4577"/>
    <lineage>
        <taxon>Eukaryota</taxon>
        <taxon>Viridiplantae</taxon>
        <taxon>Streptophyta</taxon>
        <taxon>Embryophyta</taxon>
        <taxon>Tracheophyta</taxon>
        <taxon>Spermatophyta</taxon>
        <taxon>Magnoliopsida</taxon>
        <taxon>Liliopsida</taxon>
        <taxon>Poales</taxon>
        <taxon>Poaceae</taxon>
        <taxon>PACMAD clade</taxon>
        <taxon>Panicoideae</taxon>
        <taxon>Andropogonodae</taxon>
        <taxon>Andropogoneae</taxon>
        <taxon>Tripsacinae</taxon>
        <taxon>Zea</taxon>
    </lineage>
</organism>
<name>A0A3L6GE90_MAIZE</name>
<evidence type="ECO:0000256" key="1">
    <source>
        <dbReference type="SAM" id="MobiDB-lite"/>
    </source>
</evidence>
<accession>A0A3L6GE90</accession>
<gene>
    <name evidence="2" type="ORF">Zm00014a_016983</name>
</gene>